<protein>
    <recommendedName>
        <fullName evidence="3">Spindle assembly checkpoint component MAD1</fullName>
    </recommendedName>
</protein>
<evidence type="ECO:0000313" key="10">
    <source>
        <dbReference type="EMBL" id="KAG5635816.1"/>
    </source>
</evidence>
<evidence type="ECO:0000256" key="3">
    <source>
        <dbReference type="ARBA" id="ARBA00022019"/>
    </source>
</evidence>
<dbReference type="EMBL" id="JABCKI010006019">
    <property type="protein sequence ID" value="KAG5635816.1"/>
    <property type="molecule type" value="Genomic_DNA"/>
</dbReference>
<evidence type="ECO:0000256" key="8">
    <source>
        <dbReference type="SAM" id="Coils"/>
    </source>
</evidence>
<dbReference type="Gene3D" id="6.10.250.90">
    <property type="match status" value="1"/>
</dbReference>
<feature type="coiled-coil region" evidence="8">
    <location>
        <begin position="244"/>
        <end position="288"/>
    </location>
</feature>
<evidence type="ECO:0000256" key="9">
    <source>
        <dbReference type="SAM" id="MobiDB-lite"/>
    </source>
</evidence>
<comment type="subcellular location">
    <subcellularLocation>
        <location evidence="1">Nucleus</location>
    </subcellularLocation>
</comment>
<dbReference type="Gene3D" id="1.20.5.170">
    <property type="match status" value="1"/>
</dbReference>
<dbReference type="PANTHER" id="PTHR23168">
    <property type="entry name" value="MITOTIC SPINDLE ASSEMBLY CHECKPOINT PROTEIN MAD1 MITOTIC ARREST DEFICIENT-LIKE PROTEIN 1"/>
    <property type="match status" value="1"/>
</dbReference>
<organism evidence="10 11">
    <name type="scientific">Sphagnurus paluster</name>
    <dbReference type="NCBI Taxonomy" id="117069"/>
    <lineage>
        <taxon>Eukaryota</taxon>
        <taxon>Fungi</taxon>
        <taxon>Dikarya</taxon>
        <taxon>Basidiomycota</taxon>
        <taxon>Agaricomycotina</taxon>
        <taxon>Agaricomycetes</taxon>
        <taxon>Agaricomycetidae</taxon>
        <taxon>Agaricales</taxon>
        <taxon>Tricholomatineae</taxon>
        <taxon>Lyophyllaceae</taxon>
        <taxon>Sphagnurus</taxon>
    </lineage>
</organism>
<dbReference type="GO" id="GO:0051315">
    <property type="term" value="P:attachment of mitotic spindle microtubules to kinetochore"/>
    <property type="evidence" value="ECO:0007669"/>
    <property type="project" value="TreeGrafter"/>
</dbReference>
<keyword evidence="8" id="KW-0175">Coiled coil</keyword>
<dbReference type="GO" id="GO:0000776">
    <property type="term" value="C:kinetochore"/>
    <property type="evidence" value="ECO:0007669"/>
    <property type="project" value="TreeGrafter"/>
</dbReference>
<keyword evidence="11" id="KW-1185">Reference proteome</keyword>
<dbReference type="GO" id="GO:0007094">
    <property type="term" value="P:mitotic spindle assembly checkpoint signaling"/>
    <property type="evidence" value="ECO:0007669"/>
    <property type="project" value="InterPro"/>
</dbReference>
<evidence type="ECO:0000256" key="6">
    <source>
        <dbReference type="ARBA" id="ARBA00023242"/>
    </source>
</evidence>
<dbReference type="InterPro" id="IPR008672">
    <property type="entry name" value="Mad1"/>
</dbReference>
<feature type="coiled-coil region" evidence="8">
    <location>
        <begin position="338"/>
        <end position="386"/>
    </location>
</feature>
<accession>A0A9P7K2P5</accession>
<keyword evidence="5" id="KW-0498">Mitosis</keyword>
<reference evidence="10" key="1">
    <citation type="submission" date="2021-02" db="EMBL/GenBank/DDBJ databases">
        <authorList>
            <person name="Nieuwenhuis M."/>
            <person name="Van De Peppel L.J.J."/>
        </authorList>
    </citation>
    <scope>NUCLEOTIDE SEQUENCE</scope>
    <source>
        <strain evidence="10">D49</strain>
    </source>
</reference>
<comment type="caution">
    <text evidence="10">The sequence shown here is derived from an EMBL/GenBank/DDBJ whole genome shotgun (WGS) entry which is preliminary data.</text>
</comment>
<dbReference type="SUPFAM" id="SSF75704">
    <property type="entry name" value="Mitotic arrest deficient-like 1, Mad1"/>
    <property type="match status" value="1"/>
</dbReference>
<name>A0A9P7K2P5_9AGAR</name>
<keyword evidence="7" id="KW-0131">Cell cycle</keyword>
<dbReference type="OrthoDB" id="331602at2759"/>
<dbReference type="GO" id="GO:0051301">
    <property type="term" value="P:cell division"/>
    <property type="evidence" value="ECO:0007669"/>
    <property type="project" value="UniProtKB-KW"/>
</dbReference>
<proteinExistence type="inferred from homology"/>
<feature type="region of interest" description="Disordered" evidence="9">
    <location>
        <begin position="1"/>
        <end position="22"/>
    </location>
</feature>
<evidence type="ECO:0000256" key="5">
    <source>
        <dbReference type="ARBA" id="ARBA00022776"/>
    </source>
</evidence>
<evidence type="ECO:0000256" key="4">
    <source>
        <dbReference type="ARBA" id="ARBA00022618"/>
    </source>
</evidence>
<dbReference type="Proteomes" id="UP000717328">
    <property type="component" value="Unassembled WGS sequence"/>
</dbReference>
<feature type="region of interest" description="Disordered" evidence="9">
    <location>
        <begin position="299"/>
        <end position="319"/>
    </location>
</feature>
<sequence>MPRDEVSSFSTPTPLAGSSRLLRSTATKRDLLTADLDGETPLASAKRLNRSQTQVFKTSLSHSSLERQLVSEKSVRGELEHRLQDREHTIERLERDRRWLADREAELKEQIERESAQWAEEKLKANSELRTLRANYIALQEAHTELEDTHGTLARSTAAQKNQIARLTHRTTMLEEELTHLQIRMSEREAALADAQAELAEASAALLAHSNSGSARRHSALGVAEEDRDEQLIAAELQRQTSYIRTLESKNTRLEGEVARLQARGGSIAVLQEEKRGLEGKVKAMEGLRARVAELESVLTQRSPTTRPSTPSTPTSSVKQTHALATLRLAHAKLLEDNGTLKAELAAAHSERQAVEAEHAGCAGRQEVLEKEKRLMEDRVRRALDAQEQAEGSAKFFKALAENHQAESQHSLEPADDGREELHAKHIAHLEATIDKYKAANAQLEAELNAAGAQKGQQRADPEELERQKQKIAEAEEALRLATAESETHLARIDALEQELFELQGEVAGGRHVPPGVRVLQLRDNPESQWAQMRQAALDRLRGENEALMRRLKEVEARAAIAPAAESAPAPANGECESELVPRESWELLSKEKTELEELLKQKEKRLLRLKEVYNAKGAEFRDAIASILGVKLVFKPNGQVRVTSIYDLCASFVFQPGQQQQRGPVGGGTMQLVAQGEGGPQDLPDLMQFWIAKEQCIPGFMASVTLECYENAKRGGDGDQDS</sequence>
<dbReference type="GO" id="GO:0005635">
    <property type="term" value="C:nuclear envelope"/>
    <property type="evidence" value="ECO:0007669"/>
    <property type="project" value="TreeGrafter"/>
</dbReference>
<dbReference type="AlphaFoldDB" id="A0A9P7K2P5"/>
<feature type="coiled-coil region" evidence="8">
    <location>
        <begin position="586"/>
        <end position="613"/>
    </location>
</feature>
<reference evidence="10" key="2">
    <citation type="submission" date="2021-10" db="EMBL/GenBank/DDBJ databases">
        <title>Phylogenomics reveals ancestral predisposition of the termite-cultivated fungus Termitomyces towards a domesticated lifestyle.</title>
        <authorList>
            <person name="Auxier B."/>
            <person name="Grum-Grzhimaylo A."/>
            <person name="Cardenas M.E."/>
            <person name="Lodge J.D."/>
            <person name="Laessoe T."/>
            <person name="Pedersen O."/>
            <person name="Smith M.E."/>
            <person name="Kuyper T.W."/>
            <person name="Franco-Molano E.A."/>
            <person name="Baroni T.J."/>
            <person name="Aanen D.K."/>
        </authorList>
    </citation>
    <scope>NUCLEOTIDE SEQUENCE</scope>
    <source>
        <strain evidence="10">D49</strain>
    </source>
</reference>
<feature type="coiled-coil region" evidence="8">
    <location>
        <begin position="76"/>
        <end position="149"/>
    </location>
</feature>
<keyword evidence="4" id="KW-0132">Cell division</keyword>
<evidence type="ECO:0000256" key="7">
    <source>
        <dbReference type="ARBA" id="ARBA00023306"/>
    </source>
</evidence>
<dbReference type="Pfam" id="PF05557">
    <property type="entry name" value="MAD"/>
    <property type="match status" value="1"/>
</dbReference>
<dbReference type="PANTHER" id="PTHR23168:SF0">
    <property type="entry name" value="MITOTIC SPINDLE ASSEMBLY CHECKPOINT PROTEIN MAD1"/>
    <property type="match status" value="1"/>
</dbReference>
<evidence type="ECO:0000256" key="1">
    <source>
        <dbReference type="ARBA" id="ARBA00004123"/>
    </source>
</evidence>
<feature type="coiled-coil region" evidence="8">
    <location>
        <begin position="178"/>
        <end position="212"/>
    </location>
</feature>
<evidence type="ECO:0000256" key="2">
    <source>
        <dbReference type="ARBA" id="ARBA00008029"/>
    </source>
</evidence>
<dbReference type="Gene3D" id="3.30.457.60">
    <property type="match status" value="1"/>
</dbReference>
<gene>
    <name evidence="10" type="ORF">H0H81_010046</name>
</gene>
<feature type="coiled-coil region" evidence="8">
    <location>
        <begin position="427"/>
        <end position="506"/>
    </location>
</feature>
<dbReference type="GO" id="GO:0072686">
    <property type="term" value="C:mitotic spindle"/>
    <property type="evidence" value="ECO:0007669"/>
    <property type="project" value="TreeGrafter"/>
</dbReference>
<keyword evidence="6" id="KW-0539">Nucleus</keyword>
<feature type="compositionally biased region" description="Low complexity" evidence="9">
    <location>
        <begin position="302"/>
        <end position="319"/>
    </location>
</feature>
<evidence type="ECO:0000313" key="11">
    <source>
        <dbReference type="Proteomes" id="UP000717328"/>
    </source>
</evidence>
<comment type="similarity">
    <text evidence="2">Belongs to the MAD1 family.</text>
</comment>